<organism evidence="1 2">
    <name type="scientific">Dorcoceras hygrometricum</name>
    <dbReference type="NCBI Taxonomy" id="472368"/>
    <lineage>
        <taxon>Eukaryota</taxon>
        <taxon>Viridiplantae</taxon>
        <taxon>Streptophyta</taxon>
        <taxon>Embryophyta</taxon>
        <taxon>Tracheophyta</taxon>
        <taxon>Spermatophyta</taxon>
        <taxon>Magnoliopsida</taxon>
        <taxon>eudicotyledons</taxon>
        <taxon>Gunneridae</taxon>
        <taxon>Pentapetalae</taxon>
        <taxon>asterids</taxon>
        <taxon>lamiids</taxon>
        <taxon>Lamiales</taxon>
        <taxon>Gesneriaceae</taxon>
        <taxon>Didymocarpoideae</taxon>
        <taxon>Trichosporeae</taxon>
        <taxon>Loxocarpinae</taxon>
        <taxon>Dorcoceras</taxon>
    </lineage>
</organism>
<evidence type="ECO:0000313" key="2">
    <source>
        <dbReference type="Proteomes" id="UP000250235"/>
    </source>
</evidence>
<dbReference type="OrthoDB" id="1934862at2759"/>
<dbReference type="AlphaFoldDB" id="A0A2Z7DL46"/>
<evidence type="ECO:0000313" key="1">
    <source>
        <dbReference type="EMBL" id="KZV58834.1"/>
    </source>
</evidence>
<reference evidence="1 2" key="1">
    <citation type="journal article" date="2015" name="Proc. Natl. Acad. Sci. U.S.A.">
        <title>The resurrection genome of Boea hygrometrica: A blueprint for survival of dehydration.</title>
        <authorList>
            <person name="Xiao L."/>
            <person name="Yang G."/>
            <person name="Zhang L."/>
            <person name="Yang X."/>
            <person name="Zhao S."/>
            <person name="Ji Z."/>
            <person name="Zhou Q."/>
            <person name="Hu M."/>
            <person name="Wang Y."/>
            <person name="Chen M."/>
            <person name="Xu Y."/>
            <person name="Jin H."/>
            <person name="Xiao X."/>
            <person name="Hu G."/>
            <person name="Bao F."/>
            <person name="Hu Y."/>
            <person name="Wan P."/>
            <person name="Li L."/>
            <person name="Deng X."/>
            <person name="Kuang T."/>
            <person name="Xiang C."/>
            <person name="Zhu J.K."/>
            <person name="Oliver M.J."/>
            <person name="He Y."/>
        </authorList>
    </citation>
    <scope>NUCLEOTIDE SEQUENCE [LARGE SCALE GENOMIC DNA]</scope>
    <source>
        <strain evidence="2">cv. XS01</strain>
    </source>
</reference>
<dbReference type="Proteomes" id="UP000250235">
    <property type="component" value="Unassembled WGS sequence"/>
</dbReference>
<proteinExistence type="predicted"/>
<dbReference type="Gene3D" id="2.40.70.10">
    <property type="entry name" value="Acid Proteases"/>
    <property type="match status" value="1"/>
</dbReference>
<dbReference type="CDD" id="cd00303">
    <property type="entry name" value="retropepsin_like"/>
    <property type="match status" value="1"/>
</dbReference>
<keyword evidence="2" id="KW-1185">Reference proteome</keyword>
<sequence length="125" mass="13519">MGNHSGTLTPAARECNTLELPLCSIGGITQPQTMKLRGRLQGTDIVVMMDSGASHNFISRILVEHLQLDVDETVQFGVCLGDGARVTCQEICRQLLVNLGNCEIQIDSYVFELGGVDLILGIDCL</sequence>
<dbReference type="Pfam" id="PF08284">
    <property type="entry name" value="RVP_2"/>
    <property type="match status" value="1"/>
</dbReference>
<dbReference type="EMBL" id="KQ986332">
    <property type="protein sequence ID" value="KZV58834.1"/>
    <property type="molecule type" value="Genomic_DNA"/>
</dbReference>
<accession>A0A2Z7DL46</accession>
<name>A0A2Z7DL46_9LAMI</name>
<protein>
    <submittedName>
        <fullName evidence="1">Uncharacterized protein</fullName>
    </submittedName>
</protein>
<dbReference type="SUPFAM" id="SSF50630">
    <property type="entry name" value="Acid proteases"/>
    <property type="match status" value="1"/>
</dbReference>
<dbReference type="InterPro" id="IPR021109">
    <property type="entry name" value="Peptidase_aspartic_dom_sf"/>
</dbReference>
<gene>
    <name evidence="1" type="ORF">F511_31528</name>
</gene>